<dbReference type="SUPFAM" id="SSF55073">
    <property type="entry name" value="Nucleotide cyclase"/>
    <property type="match status" value="1"/>
</dbReference>
<dbReference type="PANTHER" id="PTHR45655">
    <property type="entry name" value="GUANYLATE CYCLASE SOLUBLE SUBUNIT BETA-2"/>
    <property type="match status" value="1"/>
</dbReference>
<dbReference type="Gene3D" id="3.30.70.1230">
    <property type="entry name" value="Nucleotide cyclase"/>
    <property type="match status" value="1"/>
</dbReference>
<dbReference type="SMART" id="SM00044">
    <property type="entry name" value="CYCc"/>
    <property type="match status" value="1"/>
</dbReference>
<dbReference type="Pfam" id="PF00211">
    <property type="entry name" value="Guanylate_cyc"/>
    <property type="match status" value="1"/>
</dbReference>
<evidence type="ECO:0000256" key="3">
    <source>
        <dbReference type="ARBA" id="ARBA00022490"/>
    </source>
</evidence>
<keyword evidence="10" id="KW-1185">Reference proteome</keyword>
<dbReference type="PROSITE" id="PS50125">
    <property type="entry name" value="GUANYLATE_CYCLASE_2"/>
    <property type="match status" value="1"/>
</dbReference>
<dbReference type="GO" id="GO:0019934">
    <property type="term" value="P:cGMP-mediated signaling"/>
    <property type="evidence" value="ECO:0007669"/>
    <property type="project" value="TreeGrafter"/>
</dbReference>
<keyword evidence="5" id="KW-0342">GTP-binding</keyword>
<dbReference type="GO" id="GO:0005525">
    <property type="term" value="F:GTP binding"/>
    <property type="evidence" value="ECO:0007669"/>
    <property type="project" value="UniProtKB-KW"/>
</dbReference>
<protein>
    <recommendedName>
        <fullName evidence="2">guanylate cyclase</fullName>
        <ecNumber evidence="2">4.6.1.2</ecNumber>
    </recommendedName>
</protein>
<evidence type="ECO:0000256" key="4">
    <source>
        <dbReference type="ARBA" id="ARBA00022741"/>
    </source>
</evidence>
<sequence>MLELINVSYEAYIVETFGASNWELIKDCSGLGSQAWVTSCPYADSQTYNLLQHSATVLGRSQQDLLEGYGDFFVLFITRLGYADLLKCLGGNIAELATRLDDIHKQIATRFPAMQPPHFRVDEITPESLLLHYYTDRPGLWPIAAGILKAIARDQYRHSLSVQLHKSKDSGDSDHEVLKLTFPRNEGLLKLCGDSHEKSGLTHLSPSHLQPSNVIAMEATETYDRRSEPPSSTPSLSMLDQRPQLMLDQRPRLMMGAEVLSSTFPYHLAVDEDMIIHQAGPTLRRLMPHMVLGASTLIECFKVLSPYFSATEAVDFASLQRDVYCSFVLQLREDSPNPPHLSAEPFLVLSGGAIMSSLSSDTTMFSNQAGGGVCPYHSATTASQVVPDSSEVHVEPGYRPPLKLKGQFVVADFPWGAPAPGLVPENAVTAALPLSEKEEVHCRCGLNRGDALTIRHCDDDSHGSSASAPAATALSGVNGVRGMNGVVANFNASGKQTSISVVGTRRLALFLGSPLVERLGTLMSYGLTLFDLPIMDRSIDLALQAEQSHAETSIREGYETLTLQLEYEKERCESLLYRYVPKQFAEKLRHGESVEATMFDELTIMFTDIVGFTSISAAMQPMEVCRMLSELYERFDSIIELYSDVWKADVIGDSYMLVSNLNRQVPDHVDQCIDLAIQLQLATSEACPWLGIPLTIRIGIHTGPAVAGVIGGIQSTGMVRYSVYGDTVNTASRMESHGVPGKIHISQASYDCIYDDAKYVIQERGRINVKGKGQMITYIISSHQVAWLLQPGNQSRRSGERRSSAAPLLPEALTPHQT</sequence>
<evidence type="ECO:0000259" key="8">
    <source>
        <dbReference type="PROSITE" id="PS50125"/>
    </source>
</evidence>
<proteinExistence type="predicted"/>
<dbReference type="PANTHER" id="PTHR45655:SF13">
    <property type="entry name" value="SOLUBLE GUANYLATE CYCLASE GCY-32-RELATED"/>
    <property type="match status" value="1"/>
</dbReference>
<dbReference type="Gene3D" id="3.30.450.260">
    <property type="entry name" value="Haem NO binding associated domain"/>
    <property type="match status" value="1"/>
</dbReference>
<name>A0A250XFG0_9CHLO</name>
<evidence type="ECO:0000313" key="9">
    <source>
        <dbReference type="EMBL" id="GAX81649.1"/>
    </source>
</evidence>
<dbReference type="GO" id="GO:0020037">
    <property type="term" value="F:heme binding"/>
    <property type="evidence" value="ECO:0007669"/>
    <property type="project" value="InterPro"/>
</dbReference>
<evidence type="ECO:0000256" key="7">
    <source>
        <dbReference type="SAM" id="MobiDB-lite"/>
    </source>
</evidence>
<dbReference type="GO" id="GO:0008074">
    <property type="term" value="C:guanylate cyclase complex, soluble"/>
    <property type="evidence" value="ECO:0007669"/>
    <property type="project" value="TreeGrafter"/>
</dbReference>
<dbReference type="EC" id="4.6.1.2" evidence="2"/>
<evidence type="ECO:0000256" key="6">
    <source>
        <dbReference type="ARBA" id="ARBA00023293"/>
    </source>
</evidence>
<evidence type="ECO:0000256" key="5">
    <source>
        <dbReference type="ARBA" id="ARBA00023134"/>
    </source>
</evidence>
<dbReference type="InterPro" id="IPR029787">
    <property type="entry name" value="Nucleotide_cyclase"/>
</dbReference>
<feature type="domain" description="Guanylate cyclase" evidence="8">
    <location>
        <begin position="603"/>
        <end position="735"/>
    </location>
</feature>
<dbReference type="Pfam" id="PF07701">
    <property type="entry name" value="HNOBA"/>
    <property type="match status" value="2"/>
</dbReference>
<dbReference type="Gene3D" id="6.10.250.780">
    <property type="match status" value="1"/>
</dbReference>
<gene>
    <name evidence="9" type="ORF">CEUSTIGMA_g9077.t1</name>
</gene>
<evidence type="ECO:0000313" key="10">
    <source>
        <dbReference type="Proteomes" id="UP000232323"/>
    </source>
</evidence>
<comment type="caution">
    <text evidence="9">The sequence shown here is derived from an EMBL/GenBank/DDBJ whole genome shotgun (WGS) entry which is preliminary data.</text>
</comment>
<accession>A0A250XFG0</accession>
<feature type="region of interest" description="Disordered" evidence="7">
    <location>
        <begin position="793"/>
        <end position="818"/>
    </location>
</feature>
<dbReference type="SUPFAM" id="SSF111126">
    <property type="entry name" value="Ligand-binding domain in the NO signalling and Golgi transport"/>
    <property type="match status" value="1"/>
</dbReference>
<dbReference type="OrthoDB" id="6127067at2759"/>
<keyword evidence="6" id="KW-0141">cGMP biosynthesis</keyword>
<reference evidence="9 10" key="1">
    <citation type="submission" date="2017-08" db="EMBL/GenBank/DDBJ databases">
        <title>Acidophilic green algal genome provides insights into adaptation to an acidic environment.</title>
        <authorList>
            <person name="Hirooka S."/>
            <person name="Hirose Y."/>
            <person name="Kanesaki Y."/>
            <person name="Higuchi S."/>
            <person name="Fujiwara T."/>
            <person name="Onuma R."/>
            <person name="Era A."/>
            <person name="Ohbayashi R."/>
            <person name="Uzuka A."/>
            <person name="Nozaki H."/>
            <person name="Yoshikawa H."/>
            <person name="Miyagishima S.Y."/>
        </authorList>
    </citation>
    <scope>NUCLEOTIDE SEQUENCE [LARGE SCALE GENOMIC DNA]</scope>
    <source>
        <strain evidence="9 10">NIES-2499</strain>
    </source>
</reference>
<dbReference type="InterPro" id="IPR011644">
    <property type="entry name" value="Heme_NO-bd"/>
</dbReference>
<dbReference type="InterPro" id="IPR011645">
    <property type="entry name" value="HNOB_dom_associated"/>
</dbReference>
<dbReference type="Proteomes" id="UP000232323">
    <property type="component" value="Unassembled WGS sequence"/>
</dbReference>
<dbReference type="CDD" id="cd07302">
    <property type="entry name" value="CHD"/>
    <property type="match status" value="1"/>
</dbReference>
<dbReference type="EMBL" id="BEGY01000068">
    <property type="protein sequence ID" value="GAX81649.1"/>
    <property type="molecule type" value="Genomic_DNA"/>
</dbReference>
<evidence type="ECO:0000256" key="2">
    <source>
        <dbReference type="ARBA" id="ARBA00012202"/>
    </source>
</evidence>
<organism evidence="9 10">
    <name type="scientific">Chlamydomonas eustigma</name>
    <dbReference type="NCBI Taxonomy" id="1157962"/>
    <lineage>
        <taxon>Eukaryota</taxon>
        <taxon>Viridiplantae</taxon>
        <taxon>Chlorophyta</taxon>
        <taxon>core chlorophytes</taxon>
        <taxon>Chlorophyceae</taxon>
        <taxon>CS clade</taxon>
        <taxon>Chlamydomonadales</taxon>
        <taxon>Chlamydomonadaceae</taxon>
        <taxon>Chlamydomonas</taxon>
    </lineage>
</organism>
<dbReference type="GO" id="GO:0070482">
    <property type="term" value="P:response to oxygen levels"/>
    <property type="evidence" value="ECO:0007669"/>
    <property type="project" value="TreeGrafter"/>
</dbReference>
<dbReference type="Gene3D" id="3.90.1520.10">
    <property type="entry name" value="H-NOX domain"/>
    <property type="match status" value="1"/>
</dbReference>
<dbReference type="InterPro" id="IPR001054">
    <property type="entry name" value="A/G_cyclase"/>
</dbReference>
<dbReference type="Pfam" id="PF07700">
    <property type="entry name" value="HNOB"/>
    <property type="match status" value="1"/>
</dbReference>
<dbReference type="InterPro" id="IPR038158">
    <property type="entry name" value="H-NOX_domain_sf"/>
</dbReference>
<keyword evidence="3" id="KW-0963">Cytoplasm</keyword>
<dbReference type="InterPro" id="IPR042463">
    <property type="entry name" value="HNOB_dom_associated_sf"/>
</dbReference>
<comment type="subcellular location">
    <subcellularLocation>
        <location evidence="1">Cytoplasm</location>
    </subcellularLocation>
</comment>
<evidence type="ECO:0000256" key="1">
    <source>
        <dbReference type="ARBA" id="ARBA00004496"/>
    </source>
</evidence>
<dbReference type="GO" id="GO:0004383">
    <property type="term" value="F:guanylate cyclase activity"/>
    <property type="evidence" value="ECO:0007669"/>
    <property type="project" value="UniProtKB-EC"/>
</dbReference>
<dbReference type="AlphaFoldDB" id="A0A250XFG0"/>
<dbReference type="InterPro" id="IPR024096">
    <property type="entry name" value="NO_sig/Golgi_transp_ligand-bd"/>
</dbReference>
<keyword evidence="4" id="KW-0547">Nucleotide-binding</keyword>